<name>A0A9D1XPK1_9BACT</name>
<evidence type="ECO:0000313" key="1">
    <source>
        <dbReference type="EMBL" id="HIX85124.1"/>
    </source>
</evidence>
<dbReference type="InterPro" id="IPR026401">
    <property type="entry name" value="CXXX_matur"/>
</dbReference>
<reference evidence="1" key="2">
    <citation type="submission" date="2021-04" db="EMBL/GenBank/DDBJ databases">
        <authorList>
            <person name="Gilroy R."/>
        </authorList>
    </citation>
    <scope>NUCLEOTIDE SEQUENCE</scope>
    <source>
        <strain evidence="1">ChiHecec2B26-12326</strain>
    </source>
</reference>
<protein>
    <submittedName>
        <fullName evidence="1">CXXX repeat peptide maturase</fullName>
    </submittedName>
</protein>
<dbReference type="NCBIfam" id="TIGR04119">
    <property type="entry name" value="CXXX_matur"/>
    <property type="match status" value="1"/>
</dbReference>
<gene>
    <name evidence="1" type="ORF">H9848_00720</name>
</gene>
<comment type="caution">
    <text evidence="1">The sequence shown here is derived from an EMBL/GenBank/DDBJ whole genome shotgun (WGS) entry which is preliminary data.</text>
</comment>
<evidence type="ECO:0000313" key="2">
    <source>
        <dbReference type="Proteomes" id="UP000823847"/>
    </source>
</evidence>
<reference evidence="1" key="1">
    <citation type="journal article" date="2021" name="PeerJ">
        <title>Extensive microbial diversity within the chicken gut microbiome revealed by metagenomics and culture.</title>
        <authorList>
            <person name="Gilroy R."/>
            <person name="Ravi A."/>
            <person name="Getino M."/>
            <person name="Pursley I."/>
            <person name="Horton D.L."/>
            <person name="Alikhan N.F."/>
            <person name="Baker D."/>
            <person name="Gharbi K."/>
            <person name="Hall N."/>
            <person name="Watson M."/>
            <person name="Adriaenssens E.M."/>
            <person name="Foster-Nyarko E."/>
            <person name="Jarju S."/>
            <person name="Secka A."/>
            <person name="Antonio M."/>
            <person name="Oren A."/>
            <person name="Chaudhuri R.R."/>
            <person name="La Ragione R."/>
            <person name="Hildebrand F."/>
            <person name="Pallen M.J."/>
        </authorList>
    </citation>
    <scope>NUCLEOTIDE SEQUENCE</scope>
    <source>
        <strain evidence="1">ChiHecec2B26-12326</strain>
    </source>
</reference>
<sequence length="286" mass="33367">MENWIPLDVLKGGIKFALKNNLFIQFVYPNCKLPENYKYIIDSVKHLKIMPSCIEGQEDSIKVFSSLTEFTDYPFFAKNCILHIEFAQIEEAVNQIIKKGDFLERLNLIIDDVESVQDSTMDKYRSVLEILLSYIKNVYDSQKEIHVNILTDRMFLHEMNNCNAGVRNLTLAPNGCFYICPAFYLDNPQDNVGNLQSGILIKNKQLYQLEYAPICRICDAYQCKRCIWLNRKMTLEVNTPSHEQCIMSHIERNTSKLLLDIINRDNTLIDNNIKEINYIDPFDKIK</sequence>
<accession>A0A9D1XPK1</accession>
<proteinExistence type="predicted"/>
<dbReference type="EMBL" id="DXEN01000006">
    <property type="protein sequence ID" value="HIX85124.1"/>
    <property type="molecule type" value="Genomic_DNA"/>
</dbReference>
<organism evidence="1 2">
    <name type="scientific">Candidatus Parabacteroides intestinigallinarum</name>
    <dbReference type="NCBI Taxonomy" id="2838722"/>
    <lineage>
        <taxon>Bacteria</taxon>
        <taxon>Pseudomonadati</taxon>
        <taxon>Bacteroidota</taxon>
        <taxon>Bacteroidia</taxon>
        <taxon>Bacteroidales</taxon>
        <taxon>Tannerellaceae</taxon>
        <taxon>Parabacteroides</taxon>
    </lineage>
</organism>
<dbReference type="AlphaFoldDB" id="A0A9D1XPK1"/>
<dbReference type="Proteomes" id="UP000823847">
    <property type="component" value="Unassembled WGS sequence"/>
</dbReference>